<dbReference type="EMBL" id="CM044705">
    <property type="protein sequence ID" value="KAI5664999.1"/>
    <property type="molecule type" value="Genomic_DNA"/>
</dbReference>
<sequence>MNSSTDPISDETIWDLSPYIKIFKDGRVERLHNSPYVPPSLNDPETGVSWKDVPISSQVSARVYIPKISDHEKLPIFVYVHGAGFCLESAFRSFFHTFVKHFVAETKAIGVSIEYRLAPEHLLPAAYEDCWEALQWVASHVGLDNSGLKTAIDKDPWIINYGDFDRLYLAGDSPGANIVHNTLIRAGKEKLKGGVKILGAILYYPYFIIPTSTKLSDDFEYNYTCYWKLAYPNAPGGMNNPMINPIAENAPDLAGYGCSRLLVTLVSMISTTPDETKDINAVYIEALEKSGWKGELEVADFDADYFELFTLETEMGRNMFRRLASFIKHEKGRRLRL</sequence>
<name>A0ACC0AWS7_CATRO</name>
<accession>A0ACC0AWS7</accession>
<dbReference type="Proteomes" id="UP001060085">
    <property type="component" value="Linkage Group LG05"/>
</dbReference>
<evidence type="ECO:0000313" key="2">
    <source>
        <dbReference type="Proteomes" id="UP001060085"/>
    </source>
</evidence>
<gene>
    <name evidence="1" type="ORF">M9H77_24322</name>
</gene>
<reference evidence="2" key="1">
    <citation type="journal article" date="2023" name="Nat. Plants">
        <title>Single-cell RNA sequencing provides a high-resolution roadmap for understanding the multicellular compartmentation of specialized metabolism.</title>
        <authorList>
            <person name="Sun S."/>
            <person name="Shen X."/>
            <person name="Li Y."/>
            <person name="Li Y."/>
            <person name="Wang S."/>
            <person name="Li R."/>
            <person name="Zhang H."/>
            <person name="Shen G."/>
            <person name="Guo B."/>
            <person name="Wei J."/>
            <person name="Xu J."/>
            <person name="St-Pierre B."/>
            <person name="Chen S."/>
            <person name="Sun C."/>
        </authorList>
    </citation>
    <scope>NUCLEOTIDE SEQUENCE [LARGE SCALE GENOMIC DNA]</scope>
</reference>
<protein>
    <submittedName>
        <fullName evidence="1">Uncharacterized protein</fullName>
    </submittedName>
</protein>
<proteinExistence type="predicted"/>
<organism evidence="1 2">
    <name type="scientific">Catharanthus roseus</name>
    <name type="common">Madagascar periwinkle</name>
    <name type="synonym">Vinca rosea</name>
    <dbReference type="NCBI Taxonomy" id="4058"/>
    <lineage>
        <taxon>Eukaryota</taxon>
        <taxon>Viridiplantae</taxon>
        <taxon>Streptophyta</taxon>
        <taxon>Embryophyta</taxon>
        <taxon>Tracheophyta</taxon>
        <taxon>Spermatophyta</taxon>
        <taxon>Magnoliopsida</taxon>
        <taxon>eudicotyledons</taxon>
        <taxon>Gunneridae</taxon>
        <taxon>Pentapetalae</taxon>
        <taxon>asterids</taxon>
        <taxon>lamiids</taxon>
        <taxon>Gentianales</taxon>
        <taxon>Apocynaceae</taxon>
        <taxon>Rauvolfioideae</taxon>
        <taxon>Vinceae</taxon>
        <taxon>Catharanthinae</taxon>
        <taxon>Catharanthus</taxon>
    </lineage>
</organism>
<comment type="caution">
    <text evidence="1">The sequence shown here is derived from an EMBL/GenBank/DDBJ whole genome shotgun (WGS) entry which is preliminary data.</text>
</comment>
<keyword evidence="2" id="KW-1185">Reference proteome</keyword>
<evidence type="ECO:0000313" key="1">
    <source>
        <dbReference type="EMBL" id="KAI5664999.1"/>
    </source>
</evidence>